<comment type="caution">
    <text evidence="2">The sequence shown here is derived from an EMBL/GenBank/DDBJ whole genome shotgun (WGS) entry which is preliminary data.</text>
</comment>
<evidence type="ECO:0000313" key="2">
    <source>
        <dbReference type="EMBL" id="GAA4883674.1"/>
    </source>
</evidence>
<reference evidence="3" key="1">
    <citation type="journal article" date="2019" name="Int. J. Syst. Evol. Microbiol.">
        <title>The Global Catalogue of Microorganisms (GCM) 10K type strain sequencing project: providing services to taxonomists for standard genome sequencing and annotation.</title>
        <authorList>
            <consortium name="The Broad Institute Genomics Platform"/>
            <consortium name="The Broad Institute Genome Sequencing Center for Infectious Disease"/>
            <person name="Wu L."/>
            <person name="Ma J."/>
        </authorList>
    </citation>
    <scope>NUCLEOTIDE SEQUENCE [LARGE SCALE GENOMIC DNA]</scope>
    <source>
        <strain evidence="3">JCM 13006</strain>
    </source>
</reference>
<feature type="region of interest" description="Disordered" evidence="1">
    <location>
        <begin position="1"/>
        <end position="56"/>
    </location>
</feature>
<protein>
    <submittedName>
        <fullName evidence="2">Uncharacterized protein</fullName>
    </submittedName>
</protein>
<dbReference type="EMBL" id="BAABIS010000001">
    <property type="protein sequence ID" value="GAA4883674.1"/>
    <property type="molecule type" value="Genomic_DNA"/>
</dbReference>
<feature type="compositionally biased region" description="Acidic residues" evidence="1">
    <location>
        <begin position="47"/>
        <end position="56"/>
    </location>
</feature>
<evidence type="ECO:0000256" key="1">
    <source>
        <dbReference type="SAM" id="MobiDB-lite"/>
    </source>
</evidence>
<accession>A0ABP9EY08</accession>
<organism evidence="2 3">
    <name type="scientific">Kitasatospora terrestris</name>
    <dbReference type="NCBI Taxonomy" id="258051"/>
    <lineage>
        <taxon>Bacteria</taxon>
        <taxon>Bacillati</taxon>
        <taxon>Actinomycetota</taxon>
        <taxon>Actinomycetes</taxon>
        <taxon>Kitasatosporales</taxon>
        <taxon>Streptomycetaceae</taxon>
        <taxon>Kitasatospora</taxon>
    </lineage>
</organism>
<name>A0ABP9EY08_9ACTN</name>
<gene>
    <name evidence="2" type="ORF">GCM10023235_75400</name>
</gene>
<keyword evidence="3" id="KW-1185">Reference proteome</keyword>
<proteinExistence type="predicted"/>
<dbReference type="Proteomes" id="UP001501752">
    <property type="component" value="Unassembled WGS sequence"/>
</dbReference>
<evidence type="ECO:0000313" key="3">
    <source>
        <dbReference type="Proteomes" id="UP001501752"/>
    </source>
</evidence>
<sequence>MTTENGTGHPQDEWPPTETVESRMTGEGSPPPPDEEDKTAENGPEFAETDGAEDDG</sequence>
<dbReference type="RefSeq" id="WP_345701425.1">
    <property type="nucleotide sequence ID" value="NZ_BAABIS010000001.1"/>
</dbReference>